<feature type="transmembrane region" description="Helical" evidence="1">
    <location>
        <begin position="107"/>
        <end position="130"/>
    </location>
</feature>
<dbReference type="WBParaSite" id="SSTP_0000813100.1">
    <property type="protein sequence ID" value="SSTP_0000813100.1"/>
    <property type="gene ID" value="SSTP_0000813100"/>
</dbReference>
<dbReference type="InterPro" id="IPR057591">
    <property type="entry name" value="TMEM126-like"/>
</dbReference>
<evidence type="ECO:0000256" key="1">
    <source>
        <dbReference type="SAM" id="Phobius"/>
    </source>
</evidence>
<name>A0A0K0EF68_STRER</name>
<reference evidence="3" key="1">
    <citation type="submission" date="2015-08" db="UniProtKB">
        <authorList>
            <consortium name="WormBaseParasite"/>
        </authorList>
    </citation>
    <scope>IDENTIFICATION</scope>
</reference>
<feature type="transmembrane region" description="Helical" evidence="1">
    <location>
        <begin position="208"/>
        <end position="228"/>
    </location>
</feature>
<accession>A0A0K0EF68</accession>
<dbReference type="AlphaFoldDB" id="A0A0K0EF68"/>
<dbReference type="Pfam" id="PF23408">
    <property type="entry name" value="TMEM126_like"/>
    <property type="match status" value="1"/>
</dbReference>
<dbReference type="WBParaSite" id="TCONS_00001920.p1">
    <property type="protein sequence ID" value="TCONS_00001920.p1"/>
    <property type="gene ID" value="XLOC_001834"/>
</dbReference>
<keyword evidence="1" id="KW-0812">Transmembrane</keyword>
<sequence length="286" mass="32616">MFDPSKYWEESLKVTDKKNNITKSFIEQNFDGTKSNLWVKLSMLPSKEQSNVLTRMINCWPVDKERIAFNWPKMGMLVTSASTATYVATKINSNFLLQTNKLSFLEALSRCSLIPVCMAAYSTAITAYIFHHTFIYNEVIQQKEQCPSCILAKCIGIGLFSGVFMPISSVPFLSYYILLNQNKKFPQTKNFIEMALLSIEGFKASRSILPYVMGIQVISCSIGAYALMWGRERIFNTLDSDDEFVESIVEKTKNVELIEDKVKNFFKKLPLVKDVLEAEGGRTKFE</sequence>
<evidence type="ECO:0000313" key="4">
    <source>
        <dbReference type="WBParaSite" id="TCONS_00001920.p1"/>
    </source>
</evidence>
<keyword evidence="1" id="KW-0472">Membrane</keyword>
<dbReference type="Proteomes" id="UP000035681">
    <property type="component" value="Unplaced"/>
</dbReference>
<keyword evidence="2" id="KW-1185">Reference proteome</keyword>
<proteinExistence type="predicted"/>
<keyword evidence="1" id="KW-1133">Transmembrane helix</keyword>
<organism evidence="3">
    <name type="scientific">Strongyloides stercoralis</name>
    <name type="common">Threadworm</name>
    <dbReference type="NCBI Taxonomy" id="6248"/>
    <lineage>
        <taxon>Eukaryota</taxon>
        <taxon>Metazoa</taxon>
        <taxon>Ecdysozoa</taxon>
        <taxon>Nematoda</taxon>
        <taxon>Chromadorea</taxon>
        <taxon>Rhabditida</taxon>
        <taxon>Tylenchina</taxon>
        <taxon>Panagrolaimomorpha</taxon>
        <taxon>Strongyloidoidea</taxon>
        <taxon>Strongyloididae</taxon>
        <taxon>Strongyloides</taxon>
    </lineage>
</organism>
<evidence type="ECO:0000313" key="3">
    <source>
        <dbReference type="WBParaSite" id="SSTP_0000813100.1"/>
    </source>
</evidence>
<protein>
    <submittedName>
        <fullName evidence="4">Transmembrane protein 126A</fullName>
    </submittedName>
</protein>
<feature type="transmembrane region" description="Helical" evidence="1">
    <location>
        <begin position="150"/>
        <end position="178"/>
    </location>
</feature>
<evidence type="ECO:0000313" key="2">
    <source>
        <dbReference type="Proteomes" id="UP000035681"/>
    </source>
</evidence>